<evidence type="ECO:0000313" key="1">
    <source>
        <dbReference type="EMBL" id="QHG10746.1"/>
    </source>
</evidence>
<accession>A0A6P1KGP5</accession>
<proteinExistence type="predicted"/>
<reference evidence="1" key="1">
    <citation type="journal article" date="2020" name="Microbiol. Resour. Announc.">
        <title>Complete Genome Sequence of Moraxella osloensis Strain YV1, Isolated from an Australian Wastewater Treatment Plant.</title>
        <authorList>
            <person name="Batinovic S."/>
            <person name="Rice D.T.F."/>
            <person name="Seviour R.J."/>
            <person name="Petrovski S."/>
        </authorList>
    </citation>
    <scope>NUCLEOTIDE SEQUENCE</scope>
    <source>
        <strain evidence="1">YV1</strain>
    </source>
</reference>
<sequence>MSTIDYDIFYREQLLTENYPINSAPFDIFISAFNTSDRVKDVFDKIDSSQKYWLIHPEYRFSEDELIEICATSTVKPTELSEESQVHLLISSIHIEDIETCKICIDSTGFMRNVLALLIIALGHLGAKKINVLYSEPIQYIDNEKTHFSVAANEVRTLYGTAITSTTNAKDSLIMSIGFDHDLMSQVVNDYEGATFYPLYAFPSLSADMFQQSAYRSSNIIPIKNNDLTTRKFFAPANDPFSTAKQIQKIVEIIHFKEQNLKHNIYLCPLSTKAQVVGHAYYWWKEGQYQTSRGMINIVLPMCTSYKRETSIGLKRVWQYTLEM</sequence>
<dbReference type="EMBL" id="CP047227">
    <property type="protein sequence ID" value="QHG10746.1"/>
    <property type="molecule type" value="Genomic_DNA"/>
</dbReference>
<geneLocation type="plasmid" evidence="1">
    <name>p1</name>
</geneLocation>
<name>A0A6P1KGP5_FAUOS</name>
<keyword evidence="1" id="KW-0614">Plasmid</keyword>
<organism evidence="1">
    <name type="scientific">Faucicola osloensis</name>
    <name type="common">Moraxella osloensis</name>
    <dbReference type="NCBI Taxonomy" id="34062"/>
    <lineage>
        <taxon>Bacteria</taxon>
        <taxon>Pseudomonadati</taxon>
        <taxon>Pseudomonadota</taxon>
        <taxon>Gammaproteobacteria</taxon>
        <taxon>Moraxellales</taxon>
        <taxon>Moraxellaceae</taxon>
        <taxon>Faucicola</taxon>
    </lineage>
</organism>
<gene>
    <name evidence="1" type="ORF">GSF12_12185</name>
</gene>
<dbReference type="AlphaFoldDB" id="A0A6P1KGP5"/>
<protein>
    <submittedName>
        <fullName evidence="1">Uncharacterized protein</fullName>
    </submittedName>
</protein>